<reference evidence="1 2" key="1">
    <citation type="journal article" date="2021" name="Nat. Plants">
        <title>The Taxus genome provides insights into paclitaxel biosynthesis.</title>
        <authorList>
            <person name="Xiong X."/>
            <person name="Gou J."/>
            <person name="Liao Q."/>
            <person name="Li Y."/>
            <person name="Zhou Q."/>
            <person name="Bi G."/>
            <person name="Li C."/>
            <person name="Du R."/>
            <person name="Wang X."/>
            <person name="Sun T."/>
            <person name="Guo L."/>
            <person name="Liang H."/>
            <person name="Lu P."/>
            <person name="Wu Y."/>
            <person name="Zhang Z."/>
            <person name="Ro D.K."/>
            <person name="Shang Y."/>
            <person name="Huang S."/>
            <person name="Yan J."/>
        </authorList>
    </citation>
    <scope>NUCLEOTIDE SEQUENCE [LARGE SCALE GENOMIC DNA]</scope>
    <source>
        <strain evidence="1">Ta-2019</strain>
    </source>
</reference>
<protein>
    <submittedName>
        <fullName evidence="1">Uncharacterized protein</fullName>
    </submittedName>
</protein>
<dbReference type="GO" id="GO:0009423">
    <property type="term" value="P:chorismate biosynthetic process"/>
    <property type="evidence" value="ECO:0007669"/>
    <property type="project" value="TreeGrafter"/>
</dbReference>
<evidence type="ECO:0000313" key="2">
    <source>
        <dbReference type="Proteomes" id="UP000824469"/>
    </source>
</evidence>
<dbReference type="GO" id="GO:0003855">
    <property type="term" value="F:3-dehydroquinate dehydratase activity"/>
    <property type="evidence" value="ECO:0007669"/>
    <property type="project" value="InterPro"/>
</dbReference>
<dbReference type="AlphaFoldDB" id="A0AA38LIX1"/>
<sequence>MEEDHTVLEALSVEQTIKEPSVLPPTSSPLSFNVEEEFYISNFMFEDEGNHGSVSLKASNRAHNCSADQIFKAKVISLSAIILDSMPNGMPKAAGPFKLVGTLHAKADGADIVELRIDHLHNFNPNTHLHSLLKQRPLPIIITYRPKWEGGEYEGEEVARLDTLRLALELGADFVDVELQHGCDKLTDKYIQVARFGGCKELRAWKVLLYSVGSDCWREFRLLQDAPSLGNEGNNFLGTSISEFSFARNVQSL</sequence>
<keyword evidence="2" id="KW-1185">Reference proteome</keyword>
<dbReference type="InterPro" id="IPR013785">
    <property type="entry name" value="Aldolase_TIM"/>
</dbReference>
<proteinExistence type="predicted"/>
<dbReference type="Gene3D" id="3.20.20.70">
    <property type="entry name" value="Aldolase class I"/>
    <property type="match status" value="1"/>
</dbReference>
<dbReference type="GO" id="GO:0019632">
    <property type="term" value="P:shikimate metabolic process"/>
    <property type="evidence" value="ECO:0007669"/>
    <property type="project" value="TreeGrafter"/>
</dbReference>
<dbReference type="Pfam" id="PF01487">
    <property type="entry name" value="DHquinase_I"/>
    <property type="match status" value="1"/>
</dbReference>
<dbReference type="PANTHER" id="PTHR21089">
    <property type="entry name" value="SHIKIMATE DEHYDROGENASE"/>
    <property type="match status" value="1"/>
</dbReference>
<dbReference type="GO" id="GO:0004764">
    <property type="term" value="F:shikimate 3-dehydrogenase (NADP+) activity"/>
    <property type="evidence" value="ECO:0007669"/>
    <property type="project" value="InterPro"/>
</dbReference>
<dbReference type="InterPro" id="IPR001381">
    <property type="entry name" value="DHquinase_I"/>
</dbReference>
<organism evidence="1 2">
    <name type="scientific">Taxus chinensis</name>
    <name type="common">Chinese yew</name>
    <name type="synonym">Taxus wallichiana var. chinensis</name>
    <dbReference type="NCBI Taxonomy" id="29808"/>
    <lineage>
        <taxon>Eukaryota</taxon>
        <taxon>Viridiplantae</taxon>
        <taxon>Streptophyta</taxon>
        <taxon>Embryophyta</taxon>
        <taxon>Tracheophyta</taxon>
        <taxon>Spermatophyta</taxon>
        <taxon>Pinopsida</taxon>
        <taxon>Pinidae</taxon>
        <taxon>Conifers II</taxon>
        <taxon>Cupressales</taxon>
        <taxon>Taxaceae</taxon>
        <taxon>Taxus</taxon>
    </lineage>
</organism>
<evidence type="ECO:0000313" key="1">
    <source>
        <dbReference type="EMBL" id="KAH9322627.1"/>
    </source>
</evidence>
<name>A0AA38LIX1_TAXCH</name>
<accession>A0AA38LIX1</accession>
<comment type="caution">
    <text evidence="1">The sequence shown here is derived from an EMBL/GenBank/DDBJ whole genome shotgun (WGS) entry which is preliminary data.</text>
</comment>
<dbReference type="Proteomes" id="UP000824469">
    <property type="component" value="Unassembled WGS sequence"/>
</dbReference>
<dbReference type="SUPFAM" id="SSF51569">
    <property type="entry name" value="Aldolase"/>
    <property type="match status" value="1"/>
</dbReference>
<gene>
    <name evidence="1" type="ORF">KI387_017266</name>
</gene>
<dbReference type="EMBL" id="JAHRHJ020000003">
    <property type="protein sequence ID" value="KAH9322627.1"/>
    <property type="molecule type" value="Genomic_DNA"/>
</dbReference>
<dbReference type="PANTHER" id="PTHR21089:SF1">
    <property type="entry name" value="BIFUNCTIONAL 3-DEHYDROQUINATE DEHYDRATASE_SHIKIMATE DEHYDROGENASE, CHLOROPLASTIC"/>
    <property type="match status" value="1"/>
</dbReference>
<dbReference type="InterPro" id="IPR022893">
    <property type="entry name" value="Shikimate_DH_fam"/>
</dbReference>